<dbReference type="SMART" id="SM00388">
    <property type="entry name" value="HisKA"/>
    <property type="match status" value="1"/>
</dbReference>
<reference evidence="7" key="1">
    <citation type="submission" date="2016-09" db="EMBL/GenBank/DDBJ databases">
        <authorList>
            <person name="Varghese N."/>
            <person name="Submissions S."/>
        </authorList>
    </citation>
    <scope>NUCLEOTIDE SEQUENCE [LARGE SCALE GENOMIC DNA]</scope>
    <source>
        <strain evidence="7">JS23</strain>
    </source>
</reference>
<gene>
    <name evidence="6" type="ORF">SAMN05216551_103194</name>
</gene>
<evidence type="ECO:0000256" key="4">
    <source>
        <dbReference type="SAM" id="MobiDB-lite"/>
    </source>
</evidence>
<dbReference type="CDD" id="cd00082">
    <property type="entry name" value="HisKA"/>
    <property type="match status" value="1"/>
</dbReference>
<comment type="catalytic activity">
    <reaction evidence="1">
        <text>ATP + protein L-histidine = ADP + protein N-phospho-L-histidine.</text>
        <dbReference type="EC" id="2.7.13.3"/>
    </reaction>
</comment>
<dbReference type="EC" id="2.7.13.3" evidence="2"/>
<evidence type="ECO:0000313" key="6">
    <source>
        <dbReference type="EMBL" id="SDV47660.1"/>
    </source>
</evidence>
<evidence type="ECO:0000259" key="5">
    <source>
        <dbReference type="PROSITE" id="PS50109"/>
    </source>
</evidence>
<proteinExistence type="predicted"/>
<dbReference type="InterPro" id="IPR003661">
    <property type="entry name" value="HisK_dim/P_dom"/>
</dbReference>
<evidence type="ECO:0000313" key="7">
    <source>
        <dbReference type="Proteomes" id="UP000243719"/>
    </source>
</evidence>
<dbReference type="AlphaFoldDB" id="A0A1H2PM92"/>
<dbReference type="PANTHER" id="PTHR43547">
    <property type="entry name" value="TWO-COMPONENT HISTIDINE KINASE"/>
    <property type="match status" value="1"/>
</dbReference>
<dbReference type="PROSITE" id="PS50109">
    <property type="entry name" value="HIS_KIN"/>
    <property type="match status" value="1"/>
</dbReference>
<feature type="region of interest" description="Disordered" evidence="4">
    <location>
        <begin position="1"/>
        <end position="23"/>
    </location>
</feature>
<dbReference type="EMBL" id="FNLO01000003">
    <property type="protein sequence ID" value="SDV47660.1"/>
    <property type="molecule type" value="Genomic_DNA"/>
</dbReference>
<accession>A0A1H2PM92</accession>
<evidence type="ECO:0000256" key="1">
    <source>
        <dbReference type="ARBA" id="ARBA00000085"/>
    </source>
</evidence>
<dbReference type="Proteomes" id="UP000243719">
    <property type="component" value="Unassembled WGS sequence"/>
</dbReference>
<name>A0A1H2PM92_9BURK</name>
<evidence type="ECO:0000256" key="3">
    <source>
        <dbReference type="ARBA" id="ARBA00022553"/>
    </source>
</evidence>
<keyword evidence="6" id="KW-0418">Kinase</keyword>
<keyword evidence="3" id="KW-0597">Phosphoprotein</keyword>
<dbReference type="SUPFAM" id="SSF47384">
    <property type="entry name" value="Homodimeric domain of signal transducing histidine kinase"/>
    <property type="match status" value="1"/>
</dbReference>
<keyword evidence="6" id="KW-0808">Transferase</keyword>
<protein>
    <recommendedName>
        <fullName evidence="2">histidine kinase</fullName>
        <ecNumber evidence="2">2.7.13.3</ecNumber>
    </recommendedName>
</protein>
<dbReference type="InterPro" id="IPR005467">
    <property type="entry name" value="His_kinase_dom"/>
</dbReference>
<organism evidence="6 7">
    <name type="scientific">Chitinasiproducens palmae</name>
    <dbReference type="NCBI Taxonomy" id="1770053"/>
    <lineage>
        <taxon>Bacteria</taxon>
        <taxon>Pseudomonadati</taxon>
        <taxon>Pseudomonadota</taxon>
        <taxon>Betaproteobacteria</taxon>
        <taxon>Burkholderiales</taxon>
        <taxon>Burkholderiaceae</taxon>
        <taxon>Chitinasiproducens</taxon>
    </lineage>
</organism>
<feature type="domain" description="Histidine kinase" evidence="5">
    <location>
        <begin position="53"/>
        <end position="258"/>
    </location>
</feature>
<dbReference type="RefSeq" id="WP_235837823.1">
    <property type="nucleotide sequence ID" value="NZ_FNLO01000003.1"/>
</dbReference>
<dbReference type="STRING" id="1770053.SAMN05216551_103194"/>
<dbReference type="Gene3D" id="1.10.287.130">
    <property type="match status" value="1"/>
</dbReference>
<evidence type="ECO:0000256" key="2">
    <source>
        <dbReference type="ARBA" id="ARBA00012438"/>
    </source>
</evidence>
<dbReference type="Pfam" id="PF00512">
    <property type="entry name" value="HisKA"/>
    <property type="match status" value="1"/>
</dbReference>
<sequence>MSSSTGDPAAPTAPLTSQSAVPPADLAQAYDRERAERVRAEAAVFERDQMLSILSHDLRGPLNAIHSWSHVLERKVDLSDPGVQRALGGVRTGVEQQVRLIEEVVDATRQATRHLQIARRPVELSALLPTVVANVRDTVGRARNVSIGEQPMSAPQQAEFDAERVWQAVWVMLDYGVTRTASHGSIAIDSAAGSGNWTVLVEFTAEDNEAAPMRADQLPPALTLPLRVAEAHGGHLTMIRNEGAAFAQQLRLSLPLFAPPQVSKV</sequence>
<dbReference type="GO" id="GO:0000155">
    <property type="term" value="F:phosphorelay sensor kinase activity"/>
    <property type="evidence" value="ECO:0007669"/>
    <property type="project" value="InterPro"/>
</dbReference>
<dbReference type="PANTHER" id="PTHR43547:SF2">
    <property type="entry name" value="HYBRID SIGNAL TRANSDUCTION HISTIDINE KINASE C"/>
    <property type="match status" value="1"/>
</dbReference>
<dbReference type="InterPro" id="IPR036097">
    <property type="entry name" value="HisK_dim/P_sf"/>
</dbReference>
<keyword evidence="7" id="KW-1185">Reference proteome</keyword>